<dbReference type="PANTHER" id="PTHR12619">
    <property type="entry name" value="RFX TRANSCRIPTION FACTOR FAMILY"/>
    <property type="match status" value="1"/>
</dbReference>
<dbReference type="GO" id="GO:0000978">
    <property type="term" value="F:RNA polymerase II cis-regulatory region sequence-specific DNA binding"/>
    <property type="evidence" value="ECO:0007669"/>
    <property type="project" value="TreeGrafter"/>
</dbReference>
<dbReference type="PANTHER" id="PTHR12619:SF21">
    <property type="entry name" value="RFX-TYPE WINGED-HELIX DOMAIN-CONTAINING PROTEIN"/>
    <property type="match status" value="1"/>
</dbReference>
<dbReference type="EMBL" id="CAKKLH010000190">
    <property type="protein sequence ID" value="CAH0105537.1"/>
    <property type="molecule type" value="Genomic_DNA"/>
</dbReference>
<keyword evidence="5" id="KW-1185">Reference proteome</keyword>
<feature type="compositionally biased region" description="Polar residues" evidence="2">
    <location>
        <begin position="1033"/>
        <end position="1048"/>
    </location>
</feature>
<dbReference type="InterPro" id="IPR036390">
    <property type="entry name" value="WH_DNA-bd_sf"/>
</dbReference>
<feature type="compositionally biased region" description="Polar residues" evidence="2">
    <location>
        <begin position="305"/>
        <end position="319"/>
    </location>
</feature>
<keyword evidence="1" id="KW-0238">DNA-binding</keyword>
<dbReference type="FunFam" id="1.10.10.10:FF:000422">
    <property type="entry name" value="DNA-binding protein RFX7"/>
    <property type="match status" value="1"/>
</dbReference>
<feature type="compositionally biased region" description="Basic residues" evidence="2">
    <location>
        <begin position="394"/>
        <end position="406"/>
    </location>
</feature>
<feature type="compositionally biased region" description="Polar residues" evidence="2">
    <location>
        <begin position="668"/>
        <end position="682"/>
    </location>
</feature>
<feature type="compositionally biased region" description="Basic and acidic residues" evidence="2">
    <location>
        <begin position="510"/>
        <end position="520"/>
    </location>
</feature>
<reference evidence="4" key="1">
    <citation type="submission" date="2021-11" db="EMBL/GenBank/DDBJ databases">
        <authorList>
            <person name="Schell T."/>
        </authorList>
    </citation>
    <scope>NUCLEOTIDE SEQUENCE</scope>
    <source>
        <strain evidence="4">M5</strain>
    </source>
</reference>
<dbReference type="OrthoDB" id="10069709at2759"/>
<feature type="compositionally biased region" description="Low complexity" evidence="2">
    <location>
        <begin position="373"/>
        <end position="386"/>
    </location>
</feature>
<dbReference type="Gene3D" id="6.10.140.1290">
    <property type="match status" value="1"/>
</dbReference>
<dbReference type="Gene3D" id="1.10.10.10">
    <property type="entry name" value="Winged helix-like DNA-binding domain superfamily/Winged helix DNA-binding domain"/>
    <property type="match status" value="1"/>
</dbReference>
<feature type="region of interest" description="Disordered" evidence="2">
    <location>
        <begin position="305"/>
        <end position="481"/>
    </location>
</feature>
<dbReference type="Pfam" id="PF02257">
    <property type="entry name" value="RFX_DNA_binding"/>
    <property type="match status" value="1"/>
</dbReference>
<evidence type="ECO:0000313" key="4">
    <source>
        <dbReference type="EMBL" id="CAH0105537.1"/>
    </source>
</evidence>
<name>A0A8J2RIU3_9CRUS</name>
<feature type="compositionally biased region" description="Polar residues" evidence="2">
    <location>
        <begin position="347"/>
        <end position="359"/>
    </location>
</feature>
<dbReference type="AlphaFoldDB" id="A0A8J2RIU3"/>
<feature type="compositionally biased region" description="Basic and acidic residues" evidence="2">
    <location>
        <begin position="325"/>
        <end position="346"/>
    </location>
</feature>
<dbReference type="Proteomes" id="UP000789390">
    <property type="component" value="Unassembled WGS sequence"/>
</dbReference>
<feature type="region of interest" description="Disordered" evidence="2">
    <location>
        <begin position="597"/>
        <end position="686"/>
    </location>
</feature>
<dbReference type="PROSITE" id="PS51526">
    <property type="entry name" value="RFX_DBD"/>
    <property type="match status" value="1"/>
</dbReference>
<dbReference type="GO" id="GO:0000981">
    <property type="term" value="F:DNA-binding transcription factor activity, RNA polymerase II-specific"/>
    <property type="evidence" value="ECO:0007669"/>
    <property type="project" value="TreeGrafter"/>
</dbReference>
<accession>A0A8J2RIU3</accession>
<protein>
    <recommendedName>
        <fullName evidence="3">RFX-type winged-helix domain-containing protein</fullName>
    </recommendedName>
</protein>
<evidence type="ECO:0000259" key="3">
    <source>
        <dbReference type="PROSITE" id="PS51526"/>
    </source>
</evidence>
<dbReference type="InterPro" id="IPR003150">
    <property type="entry name" value="DNA-bd_RFX"/>
</dbReference>
<proteinExistence type="predicted"/>
<feature type="region of interest" description="Disordered" evidence="2">
    <location>
        <begin position="497"/>
        <end position="522"/>
    </location>
</feature>
<dbReference type="InterPro" id="IPR039779">
    <property type="entry name" value="RFX-like"/>
</dbReference>
<organism evidence="4 5">
    <name type="scientific">Daphnia galeata</name>
    <dbReference type="NCBI Taxonomy" id="27404"/>
    <lineage>
        <taxon>Eukaryota</taxon>
        <taxon>Metazoa</taxon>
        <taxon>Ecdysozoa</taxon>
        <taxon>Arthropoda</taxon>
        <taxon>Crustacea</taxon>
        <taxon>Branchiopoda</taxon>
        <taxon>Diplostraca</taxon>
        <taxon>Cladocera</taxon>
        <taxon>Anomopoda</taxon>
        <taxon>Daphniidae</taxon>
        <taxon>Daphnia</taxon>
    </lineage>
</organism>
<evidence type="ECO:0000313" key="5">
    <source>
        <dbReference type="Proteomes" id="UP000789390"/>
    </source>
</evidence>
<evidence type="ECO:0000256" key="1">
    <source>
        <dbReference type="ARBA" id="ARBA00023125"/>
    </source>
</evidence>
<evidence type="ECO:0000256" key="2">
    <source>
        <dbReference type="SAM" id="MobiDB-lite"/>
    </source>
</evidence>
<feature type="domain" description="RFX-type winged-helix" evidence="3">
    <location>
        <begin position="151"/>
        <end position="226"/>
    </location>
</feature>
<feature type="compositionally biased region" description="Low complexity" evidence="2">
    <location>
        <begin position="778"/>
        <end position="795"/>
    </location>
</feature>
<sequence>MARTSENGEQEVDSAGGVQEKWLGRDGIKQEILIDLDQSSSSIGEKDWSFIPAVPASSDITSNNEVVQQTVLFGSNISDPVNKEKIEKLLDSSTSMASKKTVSNLLLEIEKLSDTERLLLYFKLPLGRSSDVDPLRMPLNPLGSRPEILQTVVWIQTHLEEDVEVSLPKQEVYEEYGGYCTENVIKPLSTADFGKVMKQVFPNVRPRRLGTRGHSRYCYSGLRKKGELSPPLLADLYCDSEADHQNNAQSQNNQRSVTETPDLLKERACVLVREWAEKLLGVNFGGMSELANFLVDKLYVDQRSKSATQWSKLRPSQGQSDDESEVKAESGCEQEQMRELKRKLQEQHNLATRRQSVQSRHSKKTRVSSSSTASPLPQAAPAVPLPEETEPKASNKKGCTRSKRKQRGEDNKRNVSIDSTEMEGTSSASTANTSSASTSVVAAPTQPASKVAIPRLASNRSPRPSSGILLLPNHSQSPSPTISKPKFVAIQPKPHFASDNGLAVPSLPQLKEEETSRRAGTEPLEGSWVEALTHSHDDEIAHYWSQPGEAITDSLSPKVQNNELSQLRVLLEQNEAKKKLATTTAGLLERRNVRFETPSSLSDHPNGIGNGNGGAVPPSPNTRRMAFNFTPISPRLTPDVPPSPGSSGQPLHLRQLLSTQGGGGGTSPFVSPGQTPVPSSQPHSRHNSGHFMMNMDTPTSFVTEASSVSNDSAFVSPLNTPLSVNRSRHNSASNLLVNRVRHSSGASITVRHMPYATPSLMNHGQDGLFNASVRSRHSSGGSPSLPRSAPLSPLVQSFPQQTDSSGSERIRQDLRRRHVSAGVVLGLNPHQVAAAGRVQTTLNNAVPHLWGSDPLAQEIEGLLDSAPSIVNDSVMSRSQSVPLHRMLQQFQSQGITRCEFEHNSTVNQMSYGRMVVGQGYATASQPSTPFGCGGRNFTYNASATSSPYSYTATPVPAEWNDFNSNTNNGDPGTEGFVQLDSSQQELENFHEIISEVYANNHQELAPCLDGLGAEALQEAASSATFSQMNFQGSGVTNMDSDPSLSCSDTGDGYPLSDLSDSVTLPGLMGPEDLAATLVALKEAPELNRLVQDVVEGQQSVAVPQGM</sequence>
<comment type="caution">
    <text evidence="4">The sequence shown here is derived from an EMBL/GenBank/DDBJ whole genome shotgun (WGS) entry which is preliminary data.</text>
</comment>
<feature type="region of interest" description="Disordered" evidence="2">
    <location>
        <begin position="771"/>
        <end position="809"/>
    </location>
</feature>
<dbReference type="SUPFAM" id="SSF46785">
    <property type="entry name" value="Winged helix' DNA-binding domain"/>
    <property type="match status" value="1"/>
</dbReference>
<feature type="region of interest" description="Disordered" evidence="2">
    <location>
        <begin position="1033"/>
        <end position="1052"/>
    </location>
</feature>
<gene>
    <name evidence="4" type="ORF">DGAL_LOCUS8593</name>
</gene>
<feature type="compositionally biased region" description="Low complexity" evidence="2">
    <location>
        <begin position="425"/>
        <end position="445"/>
    </location>
</feature>
<dbReference type="InterPro" id="IPR036388">
    <property type="entry name" value="WH-like_DNA-bd_sf"/>
</dbReference>